<comment type="caution">
    <text evidence="7">The sequence shown here is derived from an EMBL/GenBank/DDBJ whole genome shotgun (WGS) entry which is preliminary data.</text>
</comment>
<evidence type="ECO:0000259" key="6">
    <source>
        <dbReference type="PROSITE" id="PS50893"/>
    </source>
</evidence>
<dbReference type="Gene3D" id="3.40.50.300">
    <property type="entry name" value="P-loop containing nucleotide triphosphate hydrolases"/>
    <property type="match status" value="1"/>
</dbReference>
<proteinExistence type="predicted"/>
<keyword evidence="5" id="KW-0046">Antibiotic resistance</keyword>
<organism evidence="7 8">
    <name type="scientific">Streptosporangium pseudovulgare</name>
    <dbReference type="NCBI Taxonomy" id="35765"/>
    <lineage>
        <taxon>Bacteria</taxon>
        <taxon>Bacillati</taxon>
        <taxon>Actinomycetota</taxon>
        <taxon>Actinomycetes</taxon>
        <taxon>Streptosporangiales</taxon>
        <taxon>Streptosporangiaceae</taxon>
        <taxon>Streptosporangium</taxon>
    </lineage>
</organism>
<dbReference type="InterPro" id="IPR003439">
    <property type="entry name" value="ABC_transporter-like_ATP-bd"/>
</dbReference>
<evidence type="ECO:0000313" key="7">
    <source>
        <dbReference type="EMBL" id="GGQ07259.1"/>
    </source>
</evidence>
<comment type="subcellular location">
    <subcellularLocation>
        <location evidence="1">Cell membrane</location>
        <topology evidence="1">Peripheral membrane protein</topology>
    </subcellularLocation>
</comment>
<dbReference type="SMART" id="SM00382">
    <property type="entry name" value="AAA"/>
    <property type="match status" value="1"/>
</dbReference>
<dbReference type="Proteomes" id="UP000611554">
    <property type="component" value="Unassembled WGS sequence"/>
</dbReference>
<keyword evidence="4 7" id="KW-0067">ATP-binding</keyword>
<dbReference type="InterPro" id="IPR027417">
    <property type="entry name" value="P-loop_NTPase"/>
</dbReference>
<dbReference type="InterPro" id="IPR050763">
    <property type="entry name" value="ABC_transporter_ATP-binding"/>
</dbReference>
<evidence type="ECO:0000256" key="3">
    <source>
        <dbReference type="ARBA" id="ARBA00022741"/>
    </source>
</evidence>
<protein>
    <submittedName>
        <fullName evidence="7">ABC transporter ATP-binding protein</fullName>
    </submittedName>
</protein>
<sequence length="302" mass="32191">MERTHRHAVAAHGLRKHYGDVRAVDGIDLLIEPGEVVALLGPNGAGKSTMIDMLLGLTRPDAGEVRLMGETPAEAVRGGAVGVMLQEAALLDDVTVREIVVMIASLHRAPLPVEEALRRAGVTDLAGRRPARLSGGQKQRVRFAMALVSDPGLLVLDEPTSAMDVGVRREFWAAVRSLTGAGRTVLFATHHLEEAEKHADRVVLVRDGRVVADGPVAAVISEVGGWTVRAAVPGALPEELRALPGVTAVELRGDRAELRCADSAAPLRELLARFPAAHDVEVRALSLEEAFLRLTAPLPEEV</sequence>
<dbReference type="Pfam" id="PF00005">
    <property type="entry name" value="ABC_tran"/>
    <property type="match status" value="1"/>
</dbReference>
<evidence type="ECO:0000256" key="2">
    <source>
        <dbReference type="ARBA" id="ARBA00022448"/>
    </source>
</evidence>
<accession>A0ABQ2R0I3</accession>
<evidence type="ECO:0000256" key="4">
    <source>
        <dbReference type="ARBA" id="ARBA00022840"/>
    </source>
</evidence>
<dbReference type="InterPro" id="IPR003593">
    <property type="entry name" value="AAA+_ATPase"/>
</dbReference>
<evidence type="ECO:0000256" key="1">
    <source>
        <dbReference type="ARBA" id="ARBA00004202"/>
    </source>
</evidence>
<keyword evidence="8" id="KW-1185">Reference proteome</keyword>
<dbReference type="EMBL" id="BMQJ01000010">
    <property type="protein sequence ID" value="GGQ07259.1"/>
    <property type="molecule type" value="Genomic_DNA"/>
</dbReference>
<dbReference type="PANTHER" id="PTHR42711:SF17">
    <property type="entry name" value="ABC TRANSPORTER ATP-BINDING PROTEIN"/>
    <property type="match status" value="1"/>
</dbReference>
<dbReference type="SUPFAM" id="SSF52540">
    <property type="entry name" value="P-loop containing nucleoside triphosphate hydrolases"/>
    <property type="match status" value="1"/>
</dbReference>
<dbReference type="PROSITE" id="PS50893">
    <property type="entry name" value="ABC_TRANSPORTER_2"/>
    <property type="match status" value="1"/>
</dbReference>
<dbReference type="PROSITE" id="PS00211">
    <property type="entry name" value="ABC_TRANSPORTER_1"/>
    <property type="match status" value="1"/>
</dbReference>
<keyword evidence="2" id="KW-0813">Transport</keyword>
<dbReference type="PANTHER" id="PTHR42711">
    <property type="entry name" value="ABC TRANSPORTER ATP-BINDING PROTEIN"/>
    <property type="match status" value="1"/>
</dbReference>
<feature type="domain" description="ABC transporter" evidence="6">
    <location>
        <begin position="9"/>
        <end position="232"/>
    </location>
</feature>
<gene>
    <name evidence="7" type="ORF">GCM10010140_41860</name>
</gene>
<dbReference type="GO" id="GO:0005524">
    <property type="term" value="F:ATP binding"/>
    <property type="evidence" value="ECO:0007669"/>
    <property type="project" value="UniProtKB-KW"/>
</dbReference>
<dbReference type="InterPro" id="IPR017871">
    <property type="entry name" value="ABC_transporter-like_CS"/>
</dbReference>
<dbReference type="RefSeq" id="WP_189248145.1">
    <property type="nucleotide sequence ID" value="NZ_BMQJ01000010.1"/>
</dbReference>
<reference evidence="8" key="1">
    <citation type="journal article" date="2019" name="Int. J. Syst. Evol. Microbiol.">
        <title>The Global Catalogue of Microorganisms (GCM) 10K type strain sequencing project: providing services to taxonomists for standard genome sequencing and annotation.</title>
        <authorList>
            <consortium name="The Broad Institute Genomics Platform"/>
            <consortium name="The Broad Institute Genome Sequencing Center for Infectious Disease"/>
            <person name="Wu L."/>
            <person name="Ma J."/>
        </authorList>
    </citation>
    <scope>NUCLEOTIDE SEQUENCE [LARGE SCALE GENOMIC DNA]</scope>
    <source>
        <strain evidence="8">JCM 3115</strain>
    </source>
</reference>
<name>A0ABQ2R0I3_9ACTN</name>
<evidence type="ECO:0000313" key="8">
    <source>
        <dbReference type="Proteomes" id="UP000611554"/>
    </source>
</evidence>
<evidence type="ECO:0000256" key="5">
    <source>
        <dbReference type="ARBA" id="ARBA00023251"/>
    </source>
</evidence>
<dbReference type="CDD" id="cd03230">
    <property type="entry name" value="ABC_DR_subfamily_A"/>
    <property type="match status" value="1"/>
</dbReference>
<keyword evidence="3" id="KW-0547">Nucleotide-binding</keyword>